<evidence type="ECO:0000256" key="5">
    <source>
        <dbReference type="ARBA" id="ARBA00023136"/>
    </source>
</evidence>
<keyword evidence="9" id="KW-1185">Reference proteome</keyword>
<evidence type="ECO:0000256" key="3">
    <source>
        <dbReference type="ARBA" id="ARBA00022692"/>
    </source>
</evidence>
<gene>
    <name evidence="8" type="ORF">CI1B_29220</name>
</gene>
<keyword evidence="5 6" id="KW-0472">Membrane</keyword>
<keyword evidence="2" id="KW-1003">Cell membrane</keyword>
<dbReference type="InterPro" id="IPR043428">
    <property type="entry name" value="LivM-like"/>
</dbReference>
<accession>A0A508T7F4</accession>
<feature type="transmembrane region" description="Helical" evidence="6">
    <location>
        <begin position="20"/>
        <end position="39"/>
    </location>
</feature>
<feature type="transmembrane region" description="Helical" evidence="6">
    <location>
        <begin position="133"/>
        <end position="163"/>
    </location>
</feature>
<reference evidence="8" key="1">
    <citation type="submission" date="2019-02" db="EMBL/GenBank/DDBJ databases">
        <authorList>
            <person name="Pothier F.J."/>
        </authorList>
    </citation>
    <scope>NUCLEOTIDE SEQUENCE</scope>
    <source>
        <strain evidence="8">CI-1B</strain>
    </source>
</reference>
<dbReference type="GO" id="GO:0015658">
    <property type="term" value="F:branched-chain amino acid transmembrane transporter activity"/>
    <property type="evidence" value="ECO:0007669"/>
    <property type="project" value="InterPro"/>
</dbReference>
<dbReference type="NCBIfam" id="NF008450">
    <property type="entry name" value="PRK11301.1"/>
    <property type="match status" value="1"/>
</dbReference>
<feature type="transmembrane region" description="Helical" evidence="6">
    <location>
        <begin position="175"/>
        <end position="196"/>
    </location>
</feature>
<evidence type="ECO:0000313" key="9">
    <source>
        <dbReference type="Proteomes" id="UP000328092"/>
    </source>
</evidence>
<evidence type="ECO:0000256" key="2">
    <source>
        <dbReference type="ARBA" id="ARBA00022475"/>
    </source>
</evidence>
<dbReference type="CDD" id="cd06581">
    <property type="entry name" value="TM_PBP1_LivM_like"/>
    <property type="match status" value="1"/>
</dbReference>
<feature type="transmembrane region" description="Helical" evidence="6">
    <location>
        <begin position="101"/>
        <end position="121"/>
    </location>
</feature>
<dbReference type="PANTHER" id="PTHR30482">
    <property type="entry name" value="HIGH-AFFINITY BRANCHED-CHAIN AMINO ACID TRANSPORT SYSTEM PERMEASE"/>
    <property type="match status" value="1"/>
</dbReference>
<organism evidence="8 9">
    <name type="scientific">Bradyrhizobium ivorense</name>
    <dbReference type="NCBI Taxonomy" id="2511166"/>
    <lineage>
        <taxon>Bacteria</taxon>
        <taxon>Pseudomonadati</taxon>
        <taxon>Pseudomonadota</taxon>
        <taxon>Alphaproteobacteria</taxon>
        <taxon>Hyphomicrobiales</taxon>
        <taxon>Nitrobacteraceae</taxon>
        <taxon>Bradyrhizobium</taxon>
    </lineage>
</organism>
<comment type="subcellular location">
    <subcellularLocation>
        <location evidence="1">Cell membrane</location>
        <topology evidence="1">Multi-pass membrane protein</topology>
    </subcellularLocation>
</comment>
<comment type="caution">
    <text evidence="8">The sequence shown here is derived from an EMBL/GenBank/DDBJ whole genome shotgun (WGS) entry which is preliminary data.</text>
</comment>
<dbReference type="Pfam" id="PF11862">
    <property type="entry name" value="DUF3382"/>
    <property type="match status" value="1"/>
</dbReference>
<feature type="transmembrane region" description="Helical" evidence="6">
    <location>
        <begin position="271"/>
        <end position="290"/>
    </location>
</feature>
<protein>
    <recommendedName>
        <fullName evidence="7">High-affinity branched-chain amino acid transport system permease LivHM N-terminal domain-containing protein</fullName>
    </recommendedName>
</protein>
<dbReference type="OrthoDB" id="9814461at2"/>
<name>A0A508T7F4_9BRAD</name>
<evidence type="ECO:0000259" key="7">
    <source>
        <dbReference type="Pfam" id="PF11862"/>
    </source>
</evidence>
<evidence type="ECO:0000256" key="6">
    <source>
        <dbReference type="SAM" id="Phobius"/>
    </source>
</evidence>
<dbReference type="AlphaFoldDB" id="A0A508T7F4"/>
<dbReference type="Pfam" id="PF02653">
    <property type="entry name" value="BPD_transp_2"/>
    <property type="match status" value="1"/>
</dbReference>
<dbReference type="Proteomes" id="UP000328092">
    <property type="component" value="Unassembled WGS sequence"/>
</dbReference>
<dbReference type="GO" id="GO:0005886">
    <property type="term" value="C:plasma membrane"/>
    <property type="evidence" value="ECO:0007669"/>
    <property type="project" value="UniProtKB-SubCell"/>
</dbReference>
<dbReference type="PANTHER" id="PTHR30482:SF20">
    <property type="entry name" value="HIGH-AFFINITY BRANCHED-CHAIN AMINO ACID TRANSPORT SYSTEM PERMEASE PROTEIN LIVM"/>
    <property type="match status" value="1"/>
</dbReference>
<keyword evidence="3 6" id="KW-0812">Transmembrane</keyword>
<proteinExistence type="predicted"/>
<feature type="domain" description="High-affinity branched-chain amino acid transport system permease LivHM N-terminal" evidence="7">
    <location>
        <begin position="20"/>
        <end position="115"/>
    </location>
</feature>
<evidence type="ECO:0000256" key="1">
    <source>
        <dbReference type="ARBA" id="ARBA00004651"/>
    </source>
</evidence>
<feature type="transmembrane region" description="Helical" evidence="6">
    <location>
        <begin position="208"/>
        <end position="227"/>
    </location>
</feature>
<sequence>MSATSARPSPAPSTSGAAFIFKKSLISAGVALVLFSLMIGVRTEAGPQGGLIYWTRFDDLAALVATVFGGSIIVELLRQWWGPVDTERMVPKPVQAAMSFVGRWLAPALLIFAFLIPVIFYDQRYILDLSILVLTYVMLGWGLNVVVGLAGLLDLGYVAFYAVGAYSYALLATNFGLSFWVCLPLAGILAAFWGVLLGFPVLRLRGDYLAIVTLAFGEIIRLVIINWQSLTGGPNGVSGIPRPTMFGIPLTPGDDGLAARLGIEFSPTHRIVFLFYLILAMALLTNWVTIRLRRLPIGRAWEALREDEVACRALGINVTTTKLTAFATGAMFGGLAGAFFATRQGFISPESFTFQESALVLAIVVLGGMGSQLGVALAAVTMIGGFELFRGLDQYRMLVFGMAMVLLMIWRPRGLIGHRAPTVFLERNQAISSDLVKEGHG</sequence>
<dbReference type="InterPro" id="IPR021807">
    <property type="entry name" value="LivHM_N"/>
</dbReference>
<feature type="transmembrane region" description="Helical" evidence="6">
    <location>
        <begin position="358"/>
        <end position="383"/>
    </location>
</feature>
<evidence type="ECO:0000256" key="4">
    <source>
        <dbReference type="ARBA" id="ARBA00022989"/>
    </source>
</evidence>
<feature type="transmembrane region" description="Helical" evidence="6">
    <location>
        <begin position="395"/>
        <end position="410"/>
    </location>
</feature>
<dbReference type="InterPro" id="IPR001851">
    <property type="entry name" value="ABC_transp_permease"/>
</dbReference>
<dbReference type="EMBL" id="CAADFC020000009">
    <property type="protein sequence ID" value="VIO69714.1"/>
    <property type="molecule type" value="Genomic_DNA"/>
</dbReference>
<keyword evidence="4 6" id="KW-1133">Transmembrane helix</keyword>
<feature type="transmembrane region" description="Helical" evidence="6">
    <location>
        <begin position="60"/>
        <end position="81"/>
    </location>
</feature>
<evidence type="ECO:0000313" key="8">
    <source>
        <dbReference type="EMBL" id="VIO69714.1"/>
    </source>
</evidence>